<dbReference type="InterPro" id="IPR035940">
    <property type="entry name" value="CAP_sf"/>
</dbReference>
<protein>
    <recommendedName>
        <fullName evidence="1">SCP domain-containing protein</fullName>
    </recommendedName>
</protein>
<gene>
    <name evidence="2" type="ORF">KM031_01025</name>
</gene>
<dbReference type="Proteomes" id="UP000679352">
    <property type="component" value="Chromosome"/>
</dbReference>
<dbReference type="GO" id="GO:0005509">
    <property type="term" value="F:calcium ion binding"/>
    <property type="evidence" value="ECO:0007669"/>
    <property type="project" value="InterPro"/>
</dbReference>
<dbReference type="InterPro" id="IPR011049">
    <property type="entry name" value="Serralysin-like_metalloprot_C"/>
</dbReference>
<dbReference type="Gene3D" id="2.150.10.10">
    <property type="entry name" value="Serralysin-like metalloprotease, C-terminal"/>
    <property type="match status" value="2"/>
</dbReference>
<dbReference type="PANTHER" id="PTHR31157">
    <property type="entry name" value="SCP DOMAIN-CONTAINING PROTEIN"/>
    <property type="match status" value="1"/>
</dbReference>
<reference evidence="2" key="1">
    <citation type="submission" date="2021-06" db="EMBL/GenBank/DDBJ databases">
        <title>Direct submission.</title>
        <authorList>
            <person name="Lee C.-S."/>
            <person name="Jin L."/>
        </authorList>
    </citation>
    <scope>NUCLEOTIDE SEQUENCE</scope>
    <source>
        <strain evidence="2">Con5</strain>
    </source>
</reference>
<dbReference type="KEGG" id="gfu:KM031_01025"/>
<dbReference type="CDD" id="cd05379">
    <property type="entry name" value="CAP_bacterial"/>
    <property type="match status" value="1"/>
</dbReference>
<evidence type="ECO:0000259" key="1">
    <source>
        <dbReference type="Pfam" id="PF00188"/>
    </source>
</evidence>
<dbReference type="PRINTS" id="PR00313">
    <property type="entry name" value="CABNDNGRPT"/>
</dbReference>
<dbReference type="InterPro" id="IPR001343">
    <property type="entry name" value="Hemolysn_Ca-bd"/>
</dbReference>
<dbReference type="InterPro" id="IPR014044">
    <property type="entry name" value="CAP_dom"/>
</dbReference>
<dbReference type="AlphaFoldDB" id="A0A975P7P2"/>
<dbReference type="RefSeq" id="WP_215504214.1">
    <property type="nucleotide sequence ID" value="NZ_CP076361.1"/>
</dbReference>
<name>A0A975P7P2_9RHOB</name>
<sequence length="449" mass="47632">MTLMASEQYLVELINRARLDPQQEAERQGIALNKGLPQATNGTVWPRITTEAKDPLAVVDVLNRSARIQSEYLGKTDYFSHIWKDGTDLDARLAMAKFNFSGSIQGENLAGYSRGLKGEALMDKLHDSLFASATHRSNMIGMDFREIGISQLGNSKWDYLTENFARHASTAYVTGVAYADKNKDGFYSIGEGQDGLLMRIVGGAADRTEAAGGYALAHAVGRAVTVDIGPSGNMARVQTSLADGNVKLDVINGSLLRVSGDVTLVSGIADAEALGIGRINLTGSDADNSLTGNNATNRLDGMEGRDLLYGAGGNDKLSGGAGGDRLFGGAGNDVLDGDGLNDMLDGGTGNDLLRGGGQNDKLTGGAGADGFEFSQRFGGDTITDFNLRENDTLRFDDALWDGRMSARQLVNTYASVTKQGVEFDFGKDGILLLEDVRSLGGLADAIEIF</sequence>
<dbReference type="EMBL" id="CP076361">
    <property type="protein sequence ID" value="QWK90538.1"/>
    <property type="molecule type" value="Genomic_DNA"/>
</dbReference>
<dbReference type="InterPro" id="IPR018511">
    <property type="entry name" value="Hemolysin-typ_Ca-bd_CS"/>
</dbReference>
<dbReference type="Gene3D" id="3.40.33.10">
    <property type="entry name" value="CAP"/>
    <property type="match status" value="1"/>
</dbReference>
<organism evidence="2 3">
    <name type="scientific">Gemmobacter fulvus</name>
    <dbReference type="NCBI Taxonomy" id="2840474"/>
    <lineage>
        <taxon>Bacteria</taxon>
        <taxon>Pseudomonadati</taxon>
        <taxon>Pseudomonadota</taxon>
        <taxon>Alphaproteobacteria</taxon>
        <taxon>Rhodobacterales</taxon>
        <taxon>Paracoccaceae</taxon>
        <taxon>Gemmobacter</taxon>
    </lineage>
</organism>
<proteinExistence type="predicted"/>
<dbReference type="SUPFAM" id="SSF51120">
    <property type="entry name" value="beta-Roll"/>
    <property type="match status" value="2"/>
</dbReference>
<keyword evidence="3" id="KW-1185">Reference proteome</keyword>
<dbReference type="PROSITE" id="PS00330">
    <property type="entry name" value="HEMOLYSIN_CALCIUM"/>
    <property type="match status" value="2"/>
</dbReference>
<dbReference type="Pfam" id="PF00353">
    <property type="entry name" value="HemolysinCabind"/>
    <property type="match status" value="2"/>
</dbReference>
<feature type="domain" description="SCP" evidence="1">
    <location>
        <begin position="13"/>
        <end position="162"/>
    </location>
</feature>
<dbReference type="PANTHER" id="PTHR31157:SF1">
    <property type="entry name" value="SCP DOMAIN-CONTAINING PROTEIN"/>
    <property type="match status" value="1"/>
</dbReference>
<dbReference type="Pfam" id="PF00188">
    <property type="entry name" value="CAP"/>
    <property type="match status" value="1"/>
</dbReference>
<evidence type="ECO:0000313" key="3">
    <source>
        <dbReference type="Proteomes" id="UP000679352"/>
    </source>
</evidence>
<dbReference type="SUPFAM" id="SSF55797">
    <property type="entry name" value="PR-1-like"/>
    <property type="match status" value="1"/>
</dbReference>
<evidence type="ECO:0000313" key="2">
    <source>
        <dbReference type="EMBL" id="QWK90538.1"/>
    </source>
</evidence>
<accession>A0A975P7P2</accession>